<evidence type="ECO:0000256" key="1">
    <source>
        <dbReference type="SAM" id="MobiDB-lite"/>
    </source>
</evidence>
<feature type="region of interest" description="Disordered" evidence="1">
    <location>
        <begin position="1"/>
        <end position="33"/>
    </location>
</feature>
<accession>A0A1D6GHU5</accession>
<dbReference type="EMBL" id="CM000781">
    <property type="protein sequence ID" value="AQK63031.1"/>
    <property type="molecule type" value="Genomic_DNA"/>
</dbReference>
<dbReference type="Pfam" id="PF07714">
    <property type="entry name" value="PK_Tyr_Ser-Thr"/>
    <property type="match status" value="2"/>
</dbReference>
<dbReference type="Gene3D" id="3.30.200.20">
    <property type="entry name" value="Phosphorylase Kinase, domain 1"/>
    <property type="match status" value="1"/>
</dbReference>
<dbReference type="PANTHER" id="PTHR44329:SF282">
    <property type="entry name" value="OS03G0745700 PROTEIN"/>
    <property type="match status" value="1"/>
</dbReference>
<dbReference type="InterPro" id="IPR001245">
    <property type="entry name" value="Ser-Thr/Tyr_kinase_cat_dom"/>
</dbReference>
<dbReference type="PANTHER" id="PTHR44329">
    <property type="entry name" value="SERINE/THREONINE-PROTEIN KINASE TNNI3K-RELATED"/>
    <property type="match status" value="1"/>
</dbReference>
<feature type="compositionally biased region" description="Low complexity" evidence="1">
    <location>
        <begin position="20"/>
        <end position="33"/>
    </location>
</feature>
<dbReference type="InterPro" id="IPR011009">
    <property type="entry name" value="Kinase-like_dom_sf"/>
</dbReference>
<keyword evidence="3" id="KW-0418">Kinase</keyword>
<reference evidence="3" key="1">
    <citation type="submission" date="2015-12" db="EMBL/GenBank/DDBJ databases">
        <title>Update maize B73 reference genome by single molecule sequencing technologies.</title>
        <authorList>
            <consortium name="Maize Genome Sequencing Project"/>
            <person name="Ware D."/>
        </authorList>
    </citation>
    <scope>NUCLEOTIDE SEQUENCE</scope>
    <source>
        <tissue evidence="3">Seedling</tissue>
    </source>
</reference>
<evidence type="ECO:0000259" key="2">
    <source>
        <dbReference type="SMART" id="SM00219"/>
    </source>
</evidence>
<dbReference type="InterPro" id="IPR051681">
    <property type="entry name" value="Ser/Thr_Kinases-Pseudokinases"/>
</dbReference>
<organism evidence="3">
    <name type="scientific">Zea mays</name>
    <name type="common">Maize</name>
    <dbReference type="NCBI Taxonomy" id="4577"/>
    <lineage>
        <taxon>Eukaryota</taxon>
        <taxon>Viridiplantae</taxon>
        <taxon>Streptophyta</taxon>
        <taxon>Embryophyta</taxon>
        <taxon>Tracheophyta</taxon>
        <taxon>Spermatophyta</taxon>
        <taxon>Magnoliopsida</taxon>
        <taxon>Liliopsida</taxon>
        <taxon>Poales</taxon>
        <taxon>Poaceae</taxon>
        <taxon>PACMAD clade</taxon>
        <taxon>Panicoideae</taxon>
        <taxon>Andropogonodae</taxon>
        <taxon>Andropogoneae</taxon>
        <taxon>Tripsacinae</taxon>
        <taxon>Zea</taxon>
    </lineage>
</organism>
<gene>
    <name evidence="3" type="ORF">ZEAMMB73_Zm00001d013288</name>
</gene>
<dbReference type="GO" id="GO:0004713">
    <property type="term" value="F:protein tyrosine kinase activity"/>
    <property type="evidence" value="ECO:0007669"/>
    <property type="project" value="InterPro"/>
</dbReference>
<feature type="domain" description="Tyrosine-protein kinase catalytic" evidence="2">
    <location>
        <begin position="98"/>
        <end position="288"/>
    </location>
</feature>
<dbReference type="InterPro" id="IPR020635">
    <property type="entry name" value="Tyr_kinase_cat_dom"/>
</dbReference>
<feature type="region of interest" description="Disordered" evidence="1">
    <location>
        <begin position="238"/>
        <end position="258"/>
    </location>
</feature>
<proteinExistence type="predicted"/>
<sequence>MSHAGASIGGGGGAARGRSRSLGSSSRAGNGNGAGAFVRAGADGNEMYVRADKIDLKTLDVQLEKTRSQVWLDHQRSAASPRPETPLLGWEIDLLGKLDIQNQIAHGTFGVVYRGTYDGHDVAVKVLDWGHDGQDTAAKHREAFEKEVAVWQKLDHPNVTKVTNLTAYVRAVRGRVDGDVPAEDPQEAGVDVDLLLLLLLRRSHCAERVLRRRGRVPARRHAEDAAVQPPGQEAFLQEGRPARARSRQRGIRPDIPRCCPRPMADIMTRCWDGNPDNRPEMSEVVALLEKIDTGSGKGGMTPVDDVSQGCTCFGFNRSVA</sequence>
<dbReference type="ExpressionAtlas" id="A0A1D6GHU5">
    <property type="expression patterns" value="baseline and differential"/>
</dbReference>
<evidence type="ECO:0000313" key="3">
    <source>
        <dbReference type="EMBL" id="AQK63031.1"/>
    </source>
</evidence>
<keyword evidence="3" id="KW-0808">Transferase</keyword>
<dbReference type="SUPFAM" id="SSF56112">
    <property type="entry name" value="Protein kinase-like (PK-like)"/>
    <property type="match status" value="2"/>
</dbReference>
<name>A0A1D6GHU5_MAIZE</name>
<protein>
    <submittedName>
        <fullName evidence="3">Protein kinase superfamily protein</fullName>
    </submittedName>
</protein>
<dbReference type="SMART" id="SM00219">
    <property type="entry name" value="TyrKc"/>
    <property type="match status" value="1"/>
</dbReference>
<dbReference type="Gene3D" id="1.10.510.10">
    <property type="entry name" value="Transferase(Phosphotransferase) domain 1"/>
    <property type="match status" value="1"/>
</dbReference>
<dbReference type="AlphaFoldDB" id="A0A1D6GHU5"/>